<evidence type="ECO:0000313" key="3">
    <source>
        <dbReference type="Proteomes" id="UP000887159"/>
    </source>
</evidence>
<dbReference type="EMBL" id="BMAU01021429">
    <property type="protein sequence ID" value="GFY34932.1"/>
    <property type="molecule type" value="Genomic_DNA"/>
</dbReference>
<evidence type="ECO:0000313" key="2">
    <source>
        <dbReference type="EMBL" id="GFY34932.1"/>
    </source>
</evidence>
<accession>A0A8X6WI36</accession>
<sequence length="97" mass="11319">MKESLVSRLSNSPELPQMRAEGRVQEDVRRRKRIPPCHDEFRGPRSDYVKQVALATALQIDDCLLAKWIWSRIRWWYVRSTSSSATEDMPCRGADAR</sequence>
<dbReference type="AlphaFoldDB" id="A0A8X6WI36"/>
<organism evidence="2 3">
    <name type="scientific">Trichonephila clavipes</name>
    <name type="common">Golden silk orbweaver</name>
    <name type="synonym">Nephila clavipes</name>
    <dbReference type="NCBI Taxonomy" id="2585209"/>
    <lineage>
        <taxon>Eukaryota</taxon>
        <taxon>Metazoa</taxon>
        <taxon>Ecdysozoa</taxon>
        <taxon>Arthropoda</taxon>
        <taxon>Chelicerata</taxon>
        <taxon>Arachnida</taxon>
        <taxon>Araneae</taxon>
        <taxon>Araneomorphae</taxon>
        <taxon>Entelegynae</taxon>
        <taxon>Araneoidea</taxon>
        <taxon>Nephilidae</taxon>
        <taxon>Trichonephila</taxon>
    </lineage>
</organism>
<name>A0A8X6WI36_TRICX</name>
<dbReference type="Proteomes" id="UP000887159">
    <property type="component" value="Unassembled WGS sequence"/>
</dbReference>
<proteinExistence type="predicted"/>
<feature type="compositionally biased region" description="Basic and acidic residues" evidence="1">
    <location>
        <begin position="20"/>
        <end position="29"/>
    </location>
</feature>
<protein>
    <submittedName>
        <fullName evidence="2">Uncharacterized protein</fullName>
    </submittedName>
</protein>
<feature type="region of interest" description="Disordered" evidence="1">
    <location>
        <begin position="1"/>
        <end position="29"/>
    </location>
</feature>
<gene>
    <name evidence="2" type="ORF">TNCV_155051</name>
</gene>
<keyword evidence="3" id="KW-1185">Reference proteome</keyword>
<comment type="caution">
    <text evidence="2">The sequence shown here is derived from an EMBL/GenBank/DDBJ whole genome shotgun (WGS) entry which is preliminary data.</text>
</comment>
<evidence type="ECO:0000256" key="1">
    <source>
        <dbReference type="SAM" id="MobiDB-lite"/>
    </source>
</evidence>
<reference evidence="2" key="1">
    <citation type="submission" date="2020-08" db="EMBL/GenBank/DDBJ databases">
        <title>Multicomponent nature underlies the extraordinary mechanical properties of spider dragline silk.</title>
        <authorList>
            <person name="Kono N."/>
            <person name="Nakamura H."/>
            <person name="Mori M."/>
            <person name="Yoshida Y."/>
            <person name="Ohtoshi R."/>
            <person name="Malay A.D."/>
            <person name="Moran D.A.P."/>
            <person name="Tomita M."/>
            <person name="Numata K."/>
            <person name="Arakawa K."/>
        </authorList>
    </citation>
    <scope>NUCLEOTIDE SEQUENCE</scope>
</reference>